<evidence type="ECO:0000256" key="1">
    <source>
        <dbReference type="SAM" id="MobiDB-lite"/>
    </source>
</evidence>
<keyword evidence="3" id="KW-1185">Reference proteome</keyword>
<feature type="non-terminal residue" evidence="2">
    <location>
        <position position="117"/>
    </location>
</feature>
<evidence type="ECO:0000313" key="2">
    <source>
        <dbReference type="EMBL" id="CAL1544410.1"/>
    </source>
</evidence>
<protein>
    <recommendedName>
        <fullName evidence="4">Polypeptide N-acetylgalactosaminyltransferase 9</fullName>
    </recommendedName>
</protein>
<proteinExistence type="predicted"/>
<evidence type="ECO:0000313" key="3">
    <source>
        <dbReference type="Proteomes" id="UP001497497"/>
    </source>
</evidence>
<evidence type="ECO:0008006" key="4">
    <source>
        <dbReference type="Google" id="ProtNLM"/>
    </source>
</evidence>
<name>A0AAV2IC32_LYMST</name>
<comment type="caution">
    <text evidence="2">The sequence shown here is derived from an EMBL/GenBank/DDBJ whole genome shotgun (WGS) entry which is preliminary data.</text>
</comment>
<gene>
    <name evidence="2" type="ORF">GSLYS_00017923001</name>
</gene>
<reference evidence="2 3" key="1">
    <citation type="submission" date="2024-04" db="EMBL/GenBank/DDBJ databases">
        <authorList>
            <consortium name="Genoscope - CEA"/>
            <person name="William W."/>
        </authorList>
    </citation>
    <scope>NUCLEOTIDE SEQUENCE [LARGE SCALE GENOMIC DNA]</scope>
</reference>
<feature type="region of interest" description="Disordered" evidence="1">
    <location>
        <begin position="42"/>
        <end position="80"/>
    </location>
</feature>
<feature type="compositionally biased region" description="Polar residues" evidence="1">
    <location>
        <begin position="46"/>
        <end position="55"/>
    </location>
</feature>
<dbReference type="EMBL" id="CAXITT010000619">
    <property type="protein sequence ID" value="CAL1544410.1"/>
    <property type="molecule type" value="Genomic_DNA"/>
</dbReference>
<sequence length="117" mass="12715">MAKMMCNRKLVRLAFFMLPATFLLMAYRLYSSYPGESKLFAAGKGSPSQRLTNHDTGLGSDHAKPLAQNGIAGEPPPHRIPDYADAELSKNFMDINKMDAVLVKALDANGSRTGGRA</sequence>
<organism evidence="2 3">
    <name type="scientific">Lymnaea stagnalis</name>
    <name type="common">Great pond snail</name>
    <name type="synonym">Helix stagnalis</name>
    <dbReference type="NCBI Taxonomy" id="6523"/>
    <lineage>
        <taxon>Eukaryota</taxon>
        <taxon>Metazoa</taxon>
        <taxon>Spiralia</taxon>
        <taxon>Lophotrochozoa</taxon>
        <taxon>Mollusca</taxon>
        <taxon>Gastropoda</taxon>
        <taxon>Heterobranchia</taxon>
        <taxon>Euthyneura</taxon>
        <taxon>Panpulmonata</taxon>
        <taxon>Hygrophila</taxon>
        <taxon>Lymnaeoidea</taxon>
        <taxon>Lymnaeidae</taxon>
        <taxon>Lymnaea</taxon>
    </lineage>
</organism>
<dbReference type="Proteomes" id="UP001497497">
    <property type="component" value="Unassembled WGS sequence"/>
</dbReference>
<dbReference type="AlphaFoldDB" id="A0AAV2IC32"/>
<accession>A0AAV2IC32</accession>